<evidence type="ECO:0000256" key="2">
    <source>
        <dbReference type="ARBA" id="ARBA00004167"/>
    </source>
</evidence>
<reference evidence="12" key="1">
    <citation type="journal article" date="2020" name="Nat. Genet.">
        <title>Genomic diversifications of five Gossypium allopolyploid species and their impact on cotton improvement.</title>
        <authorList>
            <person name="Chen Z.J."/>
            <person name="Sreedasyam A."/>
            <person name="Ando A."/>
            <person name="Song Q."/>
            <person name="De Santiago L.M."/>
            <person name="Hulse-Kemp A.M."/>
            <person name="Ding M."/>
            <person name="Ye W."/>
            <person name="Kirkbride R.C."/>
            <person name="Jenkins J."/>
            <person name="Plott C."/>
            <person name="Lovell J."/>
            <person name="Lin Y.M."/>
            <person name="Vaughn R."/>
            <person name="Liu B."/>
            <person name="Simpson S."/>
            <person name="Scheffler B.E."/>
            <person name="Wen L."/>
            <person name="Saski C.A."/>
            <person name="Grover C.E."/>
            <person name="Hu G."/>
            <person name="Conover J.L."/>
            <person name="Carlson J.W."/>
            <person name="Shu S."/>
            <person name="Boston L.B."/>
            <person name="Williams M."/>
            <person name="Peterson D.G."/>
            <person name="McGee K."/>
            <person name="Jones D.C."/>
            <person name="Wendel J.F."/>
            <person name="Stelly D.M."/>
            <person name="Grimwood J."/>
            <person name="Schmutz J."/>
        </authorList>
    </citation>
    <scope>NUCLEOTIDE SEQUENCE [LARGE SCALE GENOMIC DNA]</scope>
    <source>
        <strain evidence="12">cv. TM-1</strain>
    </source>
</reference>
<protein>
    <submittedName>
        <fullName evidence="13">Premnaspirodiene oxygenase</fullName>
    </submittedName>
</protein>
<evidence type="ECO:0000256" key="3">
    <source>
        <dbReference type="ARBA" id="ARBA00010617"/>
    </source>
</evidence>
<dbReference type="AlphaFoldDB" id="A0A1U8KI83"/>
<evidence type="ECO:0000256" key="11">
    <source>
        <dbReference type="ARBA" id="ARBA00023136"/>
    </source>
</evidence>
<dbReference type="GO" id="GO:0016020">
    <property type="term" value="C:membrane"/>
    <property type="evidence" value="ECO:0007669"/>
    <property type="project" value="UniProtKB-SubCell"/>
</dbReference>
<evidence type="ECO:0000313" key="13">
    <source>
        <dbReference type="RefSeq" id="XP_016702157.1"/>
    </source>
</evidence>
<dbReference type="OrthoDB" id="2789670at2759"/>
<dbReference type="Pfam" id="PF00067">
    <property type="entry name" value="p450"/>
    <property type="match status" value="1"/>
</dbReference>
<sequence>MLIGFYMAMPVYSIDVFRISQKTWFLDAPKLGELSHIVLSSPEAAREVKKTHDINFANRPFLLDAEIIMYHFSDIAFASYGGYWRQLRKVCTLELLSTKCVQSFRSEESSLSYSITIRTGFSGRCKQHEAFISILRKLVEAAAGFSIADLFPSIKLLHVISGMGAKFERDRNAHPKKSDDEIDDQVSALLNLQDHGGLEFPLTTDNVKAEMMKNPRILEKEQAEVRQAYDRTGDVSESDLHELTYLKLVIKETLRLHPPPPLLLPRETNSSVVQLTTKGLTSNLFPLVLEGESVLASQFTVWLFSRLPNGLENEDLDMTEAFGASVRRKSDMYLIPIPYHPLCVQ</sequence>
<evidence type="ECO:0000256" key="6">
    <source>
        <dbReference type="ARBA" id="ARBA00022723"/>
    </source>
</evidence>
<evidence type="ECO:0000256" key="1">
    <source>
        <dbReference type="ARBA" id="ARBA00001971"/>
    </source>
</evidence>
<name>A0A1U8KI83_GOSHI</name>
<evidence type="ECO:0000256" key="10">
    <source>
        <dbReference type="ARBA" id="ARBA00023033"/>
    </source>
</evidence>
<evidence type="ECO:0000256" key="9">
    <source>
        <dbReference type="ARBA" id="ARBA00023004"/>
    </source>
</evidence>
<dbReference type="GO" id="GO:0004497">
    <property type="term" value="F:monooxygenase activity"/>
    <property type="evidence" value="ECO:0007669"/>
    <property type="project" value="UniProtKB-KW"/>
</dbReference>
<comment type="similarity">
    <text evidence="3">Belongs to the cytochrome P450 family.</text>
</comment>
<dbReference type="RefSeq" id="XP_016702157.1">
    <property type="nucleotide sequence ID" value="XM_016846668.1"/>
</dbReference>
<evidence type="ECO:0000256" key="7">
    <source>
        <dbReference type="ARBA" id="ARBA00022989"/>
    </source>
</evidence>
<reference evidence="13" key="2">
    <citation type="submission" date="2025-08" db="UniProtKB">
        <authorList>
            <consortium name="RefSeq"/>
        </authorList>
    </citation>
    <scope>IDENTIFICATION</scope>
</reference>
<keyword evidence="10" id="KW-0503">Monooxygenase</keyword>
<keyword evidence="9" id="KW-0408">Iron</keyword>
<dbReference type="PANTHER" id="PTHR47953">
    <property type="entry name" value="OS08G0105600 PROTEIN"/>
    <property type="match status" value="1"/>
</dbReference>
<dbReference type="GO" id="GO:0020037">
    <property type="term" value="F:heme binding"/>
    <property type="evidence" value="ECO:0007669"/>
    <property type="project" value="InterPro"/>
</dbReference>
<keyword evidence="5" id="KW-0812">Transmembrane</keyword>
<dbReference type="KEGG" id="ghi:107917302"/>
<dbReference type="InterPro" id="IPR036396">
    <property type="entry name" value="Cyt_P450_sf"/>
</dbReference>
<evidence type="ECO:0000256" key="5">
    <source>
        <dbReference type="ARBA" id="ARBA00022692"/>
    </source>
</evidence>
<organism evidence="12 13">
    <name type="scientific">Gossypium hirsutum</name>
    <name type="common">Upland cotton</name>
    <name type="synonym">Gossypium mexicanum</name>
    <dbReference type="NCBI Taxonomy" id="3635"/>
    <lineage>
        <taxon>Eukaryota</taxon>
        <taxon>Viridiplantae</taxon>
        <taxon>Streptophyta</taxon>
        <taxon>Embryophyta</taxon>
        <taxon>Tracheophyta</taxon>
        <taxon>Spermatophyta</taxon>
        <taxon>Magnoliopsida</taxon>
        <taxon>eudicotyledons</taxon>
        <taxon>Gunneridae</taxon>
        <taxon>Pentapetalae</taxon>
        <taxon>rosids</taxon>
        <taxon>malvids</taxon>
        <taxon>Malvales</taxon>
        <taxon>Malvaceae</taxon>
        <taxon>Malvoideae</taxon>
        <taxon>Gossypium</taxon>
    </lineage>
</organism>
<dbReference type="GO" id="GO:0005506">
    <property type="term" value="F:iron ion binding"/>
    <property type="evidence" value="ECO:0007669"/>
    <property type="project" value="InterPro"/>
</dbReference>
<comment type="subcellular location">
    <subcellularLocation>
        <location evidence="2">Membrane</location>
        <topology evidence="2">Single-pass membrane protein</topology>
    </subcellularLocation>
</comment>
<keyword evidence="4" id="KW-0349">Heme</keyword>
<dbReference type="Gene3D" id="1.10.630.10">
    <property type="entry name" value="Cytochrome P450"/>
    <property type="match status" value="2"/>
</dbReference>
<gene>
    <name evidence="13" type="primary">LOC107917302</name>
</gene>
<accession>A0A1U8KI83</accession>
<dbReference type="GO" id="GO:0016705">
    <property type="term" value="F:oxidoreductase activity, acting on paired donors, with incorporation or reduction of molecular oxygen"/>
    <property type="evidence" value="ECO:0007669"/>
    <property type="project" value="InterPro"/>
</dbReference>
<dbReference type="GeneID" id="107917302"/>
<dbReference type="STRING" id="3635.A0A1U8KI83"/>
<keyword evidence="12" id="KW-1185">Reference proteome</keyword>
<dbReference type="PANTHER" id="PTHR47953:SF19">
    <property type="entry name" value="OS06G0641600 PROTEIN"/>
    <property type="match status" value="1"/>
</dbReference>
<comment type="cofactor">
    <cofactor evidence="1">
        <name>heme</name>
        <dbReference type="ChEBI" id="CHEBI:30413"/>
    </cofactor>
</comment>
<dbReference type="InterPro" id="IPR001128">
    <property type="entry name" value="Cyt_P450"/>
</dbReference>
<keyword evidence="6" id="KW-0479">Metal-binding</keyword>
<evidence type="ECO:0000256" key="8">
    <source>
        <dbReference type="ARBA" id="ARBA00023002"/>
    </source>
</evidence>
<dbReference type="InterPro" id="IPR052306">
    <property type="entry name" value="CYP450_71D"/>
</dbReference>
<dbReference type="SUPFAM" id="SSF48264">
    <property type="entry name" value="Cytochrome P450"/>
    <property type="match status" value="1"/>
</dbReference>
<dbReference type="Proteomes" id="UP000818029">
    <property type="component" value="Chromosome A01"/>
</dbReference>
<dbReference type="GO" id="GO:0016491">
    <property type="term" value="F:oxidoreductase activity"/>
    <property type="evidence" value="ECO:0000318"/>
    <property type="project" value="GO_Central"/>
</dbReference>
<keyword evidence="8" id="KW-0560">Oxidoreductase</keyword>
<dbReference type="PaxDb" id="3635-A0A1U8KI83"/>
<proteinExistence type="inferred from homology"/>
<evidence type="ECO:0000313" key="12">
    <source>
        <dbReference type="Proteomes" id="UP000818029"/>
    </source>
</evidence>
<keyword evidence="11" id="KW-0472">Membrane</keyword>
<evidence type="ECO:0000256" key="4">
    <source>
        <dbReference type="ARBA" id="ARBA00022617"/>
    </source>
</evidence>
<keyword evidence="7" id="KW-1133">Transmembrane helix</keyword>